<dbReference type="Pfam" id="PF01944">
    <property type="entry name" value="SpoIIM"/>
    <property type="match status" value="1"/>
</dbReference>
<feature type="transmembrane region" description="Helical" evidence="1">
    <location>
        <begin position="58"/>
        <end position="84"/>
    </location>
</feature>
<protein>
    <recommendedName>
        <fullName evidence="4">Stage II sporulation protein M</fullName>
    </recommendedName>
</protein>
<name>K8ET68_CARML</name>
<feature type="transmembrane region" description="Helical" evidence="1">
    <location>
        <begin position="104"/>
        <end position="129"/>
    </location>
</feature>
<feature type="transmembrane region" description="Helical" evidence="1">
    <location>
        <begin position="6"/>
        <end position="22"/>
    </location>
</feature>
<dbReference type="AlphaFoldDB" id="K8ET68"/>
<feature type="transmembrane region" description="Helical" evidence="1">
    <location>
        <begin position="149"/>
        <end position="173"/>
    </location>
</feature>
<dbReference type="InterPro" id="IPR002798">
    <property type="entry name" value="SpoIIM-like"/>
</dbReference>
<gene>
    <name evidence="2" type="ORF">BN424_2346</name>
</gene>
<dbReference type="HOGENOM" id="CLU_099320_3_0_9"/>
<keyword evidence="1" id="KW-0812">Transmembrane</keyword>
<dbReference type="EMBL" id="HE999757">
    <property type="protein sequence ID" value="CCO11786.2"/>
    <property type="molecule type" value="Genomic_DNA"/>
</dbReference>
<proteinExistence type="predicted"/>
<evidence type="ECO:0000313" key="3">
    <source>
        <dbReference type="Proteomes" id="UP000000212"/>
    </source>
</evidence>
<accession>K8ET68</accession>
<evidence type="ECO:0008006" key="4">
    <source>
        <dbReference type="Google" id="ProtNLM"/>
    </source>
</evidence>
<dbReference type="KEGG" id="cml:BN424_2346"/>
<sequence length="177" mass="20574">MKKIIISLTLIYILFFIIGIVLHSENIFGKIRETALIVENKNFFYYFAHNINVLKNSLVGIFSFGIFSILQLTINGIFLGVGMAEMTANVGWMKSLLFIFPHGFFEIPALILSTMLGIYPVYLFCLLIFKNKNYKWKVVIFKQIKNIFWIFMIILILIIIAALLEAYLTPWLIKNYV</sequence>
<evidence type="ECO:0000256" key="1">
    <source>
        <dbReference type="SAM" id="Phobius"/>
    </source>
</evidence>
<keyword evidence="1" id="KW-1133">Transmembrane helix</keyword>
<dbReference type="OrthoDB" id="2942182at2"/>
<dbReference type="Proteomes" id="UP000000212">
    <property type="component" value="Chromosome"/>
</dbReference>
<dbReference type="RefSeq" id="WP_015076911.1">
    <property type="nucleotide sequence ID" value="NC_019425.2"/>
</dbReference>
<evidence type="ECO:0000313" key="2">
    <source>
        <dbReference type="EMBL" id="CCO11786.2"/>
    </source>
</evidence>
<organism evidence="2 3">
    <name type="scientific">Carnobacterium maltaromaticum LMA28</name>
    <dbReference type="NCBI Taxonomy" id="1234679"/>
    <lineage>
        <taxon>Bacteria</taxon>
        <taxon>Bacillati</taxon>
        <taxon>Bacillota</taxon>
        <taxon>Bacilli</taxon>
        <taxon>Lactobacillales</taxon>
        <taxon>Carnobacteriaceae</taxon>
        <taxon>Carnobacterium</taxon>
    </lineage>
</organism>
<keyword evidence="3" id="KW-1185">Reference proteome</keyword>
<dbReference type="STRING" id="1234679.BN424_2346"/>
<dbReference type="PANTHER" id="PTHR35337">
    <property type="entry name" value="SLR1478 PROTEIN"/>
    <property type="match status" value="1"/>
</dbReference>
<dbReference type="PANTHER" id="PTHR35337:SF1">
    <property type="entry name" value="SLR1478 PROTEIN"/>
    <property type="match status" value="1"/>
</dbReference>
<dbReference type="eggNOG" id="COG1300">
    <property type="taxonomic scope" value="Bacteria"/>
</dbReference>
<reference evidence="3" key="1">
    <citation type="journal article" date="2013" name="Genome Announc.">
        <title>Complete Chromosome Sequence of Carnobacterium maltaromaticum LMA 28.</title>
        <authorList>
            <person name="Cailliez-Grimal C."/>
            <person name="Chaillou S."/>
            <person name="Anba-Mondoloni J."/>
            <person name="Loux V."/>
            <person name="Afzal M.I."/>
            <person name="Rahman A."/>
            <person name="Kergourlay G."/>
            <person name="Champomier-Verges M.C."/>
            <person name="Zagorec M."/>
            <person name="Dalgaard P."/>
            <person name="Leisner J.J."/>
            <person name="Prevost H."/>
            <person name="Revol-Junelles A.M."/>
            <person name="Borges F."/>
        </authorList>
    </citation>
    <scope>NUCLEOTIDE SEQUENCE</scope>
    <source>
        <strain evidence="3">LMA28</strain>
    </source>
</reference>
<keyword evidence="1" id="KW-0472">Membrane</keyword>